<protein>
    <submittedName>
        <fullName evidence="2">Uncharacterized protein</fullName>
    </submittedName>
</protein>
<feature type="region of interest" description="Disordered" evidence="1">
    <location>
        <begin position="1"/>
        <end position="34"/>
    </location>
</feature>
<organism evidence="2">
    <name type="scientific">marine metagenome</name>
    <dbReference type="NCBI Taxonomy" id="408172"/>
    <lineage>
        <taxon>unclassified sequences</taxon>
        <taxon>metagenomes</taxon>
        <taxon>ecological metagenomes</taxon>
    </lineage>
</organism>
<dbReference type="EMBL" id="UINC01132074">
    <property type="protein sequence ID" value="SVD14158.1"/>
    <property type="molecule type" value="Genomic_DNA"/>
</dbReference>
<proteinExistence type="predicted"/>
<evidence type="ECO:0000313" key="2">
    <source>
        <dbReference type="EMBL" id="SVD14158.1"/>
    </source>
</evidence>
<gene>
    <name evidence="2" type="ORF">METZ01_LOCUS367012</name>
</gene>
<dbReference type="AlphaFoldDB" id="A0A382SYB9"/>
<reference evidence="2" key="1">
    <citation type="submission" date="2018-05" db="EMBL/GenBank/DDBJ databases">
        <authorList>
            <person name="Lanie J.A."/>
            <person name="Ng W.-L."/>
            <person name="Kazmierczak K.M."/>
            <person name="Andrzejewski T.M."/>
            <person name="Davidsen T.M."/>
            <person name="Wayne K.J."/>
            <person name="Tettelin H."/>
            <person name="Glass J.I."/>
            <person name="Rusch D."/>
            <person name="Podicherti R."/>
            <person name="Tsui H.-C.T."/>
            <person name="Winkler M.E."/>
        </authorList>
    </citation>
    <scope>NUCLEOTIDE SEQUENCE</scope>
</reference>
<feature type="non-terminal residue" evidence="2">
    <location>
        <position position="44"/>
    </location>
</feature>
<name>A0A382SYB9_9ZZZZ</name>
<evidence type="ECO:0000256" key="1">
    <source>
        <dbReference type="SAM" id="MobiDB-lite"/>
    </source>
</evidence>
<accession>A0A382SYB9</accession>
<feature type="non-terminal residue" evidence="2">
    <location>
        <position position="1"/>
    </location>
</feature>
<sequence length="44" mass="4629">VTDRDTHRLIPSAPNNKAATGSHHTPHVPPNPVVTVSFSTITGT</sequence>